<dbReference type="GO" id="GO:0019367">
    <property type="term" value="P:fatty acid elongation, saturated fatty acid"/>
    <property type="evidence" value="ECO:0007669"/>
    <property type="project" value="TreeGrafter"/>
</dbReference>
<dbReference type="GO" id="GO:0005789">
    <property type="term" value="C:endoplasmic reticulum membrane"/>
    <property type="evidence" value="ECO:0007669"/>
    <property type="project" value="TreeGrafter"/>
</dbReference>
<evidence type="ECO:0000256" key="4">
    <source>
        <dbReference type="ARBA" id="ARBA00022692"/>
    </source>
</evidence>
<feature type="transmembrane region" description="Helical" evidence="10">
    <location>
        <begin position="193"/>
        <end position="215"/>
    </location>
</feature>
<feature type="transmembrane region" description="Helical" evidence="10">
    <location>
        <begin position="26"/>
        <end position="46"/>
    </location>
</feature>
<sequence length="229" mass="26664">MFYIAILALLPKYVRKNGLNIEGLLPYWNFVLFVGSCLGAGTYLFIMVRKHYGSSYYQMICDPEGEAYEGLFGFMAFAFLISKFMEFGDTIFLIAKKKPIDFLHWYHHLTVMFYTWGSVANRNSLGQWFGLINALVHSLMYYYFWRVSLRHRLSWGIVVTVFQTTQMGIGLVLLASWVHYWSAGMECGSEDPMMTVVAGIVMYGSYLFLFLRFFVKRYLSKTHKTSKTQ</sequence>
<keyword evidence="2 10" id="KW-0444">Lipid biosynthesis</keyword>
<dbReference type="PROSITE" id="PS01188">
    <property type="entry name" value="ELO"/>
    <property type="match status" value="1"/>
</dbReference>
<evidence type="ECO:0000256" key="8">
    <source>
        <dbReference type="ARBA" id="ARBA00023136"/>
    </source>
</evidence>
<dbReference type="PANTHER" id="PTHR11157">
    <property type="entry name" value="FATTY ACID ACYL TRANSFERASE-RELATED"/>
    <property type="match status" value="1"/>
</dbReference>
<reference evidence="11" key="1">
    <citation type="journal article" date="2020" name="J. Eukaryot. Microbiol.">
        <title>De novo Sequencing, Assembly and Annotation of the Transcriptome for the Free-Living Testate Amoeba Arcella intermedia.</title>
        <authorList>
            <person name="Ribeiro G.M."/>
            <person name="Porfirio-Sousa A.L."/>
            <person name="Maurer-Alcala X.X."/>
            <person name="Katz L.A."/>
            <person name="Lahr D.J.G."/>
        </authorList>
    </citation>
    <scope>NUCLEOTIDE SEQUENCE</scope>
</reference>
<keyword evidence="3 10" id="KW-0808">Transferase</keyword>
<dbReference type="GO" id="GO:0042761">
    <property type="term" value="P:very long-chain fatty acid biosynthetic process"/>
    <property type="evidence" value="ECO:0007669"/>
    <property type="project" value="TreeGrafter"/>
</dbReference>
<evidence type="ECO:0000256" key="9">
    <source>
        <dbReference type="ARBA" id="ARBA00023160"/>
    </source>
</evidence>
<keyword evidence="4 10" id="KW-0812">Transmembrane</keyword>
<evidence type="ECO:0000313" key="11">
    <source>
        <dbReference type="EMBL" id="NDV35988.1"/>
    </source>
</evidence>
<dbReference type="PANTHER" id="PTHR11157:SF17">
    <property type="entry name" value="ELONGATION OF VERY LONG CHAIN FATTY ACIDS PROTEIN 6"/>
    <property type="match status" value="1"/>
</dbReference>
<dbReference type="GO" id="GO:0030148">
    <property type="term" value="P:sphingolipid biosynthetic process"/>
    <property type="evidence" value="ECO:0007669"/>
    <property type="project" value="TreeGrafter"/>
</dbReference>
<dbReference type="EMBL" id="GIBP01007019">
    <property type="protein sequence ID" value="NDV35988.1"/>
    <property type="molecule type" value="Transcribed_RNA"/>
</dbReference>
<comment type="similarity">
    <text evidence="10">Belongs to the ELO family.</text>
</comment>
<dbReference type="AlphaFoldDB" id="A0A6B2LGW9"/>
<dbReference type="GO" id="GO:0009922">
    <property type="term" value="F:fatty acid elongase activity"/>
    <property type="evidence" value="ECO:0007669"/>
    <property type="project" value="InterPro"/>
</dbReference>
<dbReference type="GO" id="GO:0034626">
    <property type="term" value="P:fatty acid elongation, polyunsaturated fatty acid"/>
    <property type="evidence" value="ECO:0007669"/>
    <property type="project" value="TreeGrafter"/>
</dbReference>
<feature type="transmembrane region" description="Helical" evidence="10">
    <location>
        <begin position="67"/>
        <end position="85"/>
    </location>
</feature>
<evidence type="ECO:0000256" key="10">
    <source>
        <dbReference type="RuleBase" id="RU361115"/>
    </source>
</evidence>
<comment type="catalytic activity">
    <reaction evidence="10">
        <text>an acyl-CoA + malonyl-CoA + H(+) = a 3-oxoacyl-CoA + CO2 + CoA</text>
        <dbReference type="Rhea" id="RHEA:50252"/>
        <dbReference type="ChEBI" id="CHEBI:15378"/>
        <dbReference type="ChEBI" id="CHEBI:16526"/>
        <dbReference type="ChEBI" id="CHEBI:57287"/>
        <dbReference type="ChEBI" id="CHEBI:57384"/>
        <dbReference type="ChEBI" id="CHEBI:58342"/>
        <dbReference type="ChEBI" id="CHEBI:90726"/>
    </reaction>
    <physiologicalReaction direction="left-to-right" evidence="10">
        <dbReference type="Rhea" id="RHEA:50253"/>
    </physiologicalReaction>
</comment>
<keyword evidence="5 10" id="KW-0276">Fatty acid metabolism</keyword>
<evidence type="ECO:0000256" key="1">
    <source>
        <dbReference type="ARBA" id="ARBA00004141"/>
    </source>
</evidence>
<protein>
    <recommendedName>
        <fullName evidence="10">Elongation of fatty acids protein</fullName>
        <ecNumber evidence="10">2.3.1.-</ecNumber>
    </recommendedName>
</protein>
<dbReference type="InterPro" id="IPR030457">
    <property type="entry name" value="ELO_CS"/>
</dbReference>
<evidence type="ECO:0000256" key="5">
    <source>
        <dbReference type="ARBA" id="ARBA00022832"/>
    </source>
</evidence>
<proteinExistence type="inferred from homology"/>
<comment type="subcellular location">
    <subcellularLocation>
        <location evidence="1">Membrane</location>
        <topology evidence="1">Multi-pass membrane protein</topology>
    </subcellularLocation>
</comment>
<keyword evidence="6 10" id="KW-1133">Transmembrane helix</keyword>
<dbReference type="Pfam" id="PF01151">
    <property type="entry name" value="ELO"/>
    <property type="match status" value="1"/>
</dbReference>
<feature type="transmembrane region" description="Helical" evidence="10">
    <location>
        <begin position="157"/>
        <end position="181"/>
    </location>
</feature>
<name>A0A6B2LGW9_9EUKA</name>
<evidence type="ECO:0000256" key="3">
    <source>
        <dbReference type="ARBA" id="ARBA00022679"/>
    </source>
</evidence>
<accession>A0A6B2LGW9</accession>
<dbReference type="InterPro" id="IPR002076">
    <property type="entry name" value="ELO_fam"/>
</dbReference>
<organism evidence="11">
    <name type="scientific">Arcella intermedia</name>
    <dbReference type="NCBI Taxonomy" id="1963864"/>
    <lineage>
        <taxon>Eukaryota</taxon>
        <taxon>Amoebozoa</taxon>
        <taxon>Tubulinea</taxon>
        <taxon>Elardia</taxon>
        <taxon>Arcellinida</taxon>
        <taxon>Sphaerothecina</taxon>
        <taxon>Arcellidae</taxon>
        <taxon>Arcella</taxon>
    </lineage>
</organism>
<dbReference type="EC" id="2.3.1.-" evidence="10"/>
<keyword evidence="7 10" id="KW-0443">Lipid metabolism</keyword>
<evidence type="ECO:0000256" key="6">
    <source>
        <dbReference type="ARBA" id="ARBA00022989"/>
    </source>
</evidence>
<dbReference type="GO" id="GO:0034625">
    <property type="term" value="P:fatty acid elongation, monounsaturated fatty acid"/>
    <property type="evidence" value="ECO:0007669"/>
    <property type="project" value="TreeGrafter"/>
</dbReference>
<keyword evidence="8 10" id="KW-0472">Membrane</keyword>
<feature type="transmembrane region" description="Helical" evidence="10">
    <location>
        <begin position="125"/>
        <end position="145"/>
    </location>
</feature>
<keyword evidence="9 10" id="KW-0275">Fatty acid biosynthesis</keyword>
<evidence type="ECO:0000256" key="2">
    <source>
        <dbReference type="ARBA" id="ARBA00022516"/>
    </source>
</evidence>
<evidence type="ECO:0000256" key="7">
    <source>
        <dbReference type="ARBA" id="ARBA00023098"/>
    </source>
</evidence>